<protein>
    <submittedName>
        <fullName evidence="1">Uncharacterized protein</fullName>
    </submittedName>
</protein>
<proteinExistence type="predicted"/>
<accession>A0ACB9ELQ8</accession>
<sequence length="278" mass="31168">MRQVVLPSHVIPGHKVLEGRHGIPGKRNCLHNSVIAVNGYRKLSRHPKMVEMTDLPFDILKLIIVMVATSADGARDIAQICKKLKTLSKQACVLKVVNFQGLAFFDDCRMHHHPDNLLCQCARFGNQAAESILGKAFLNNDTWFWNMILANNQPALNENGSSSRPLQHPRLVRSFILHGSSKDIAKMCHSLCSYMKRFVGYEAVRAHGMVGAITSLCSYEHKRFRIIACLGCATENFRSDPSFPPLDNLVAMIMPPHDVVLREEVLVIFDNLFPSTPL</sequence>
<comment type="caution">
    <text evidence="1">The sequence shown here is derived from an EMBL/GenBank/DDBJ whole genome shotgun (WGS) entry which is preliminary data.</text>
</comment>
<dbReference type="Proteomes" id="UP001056120">
    <property type="component" value="Linkage Group LG17"/>
</dbReference>
<gene>
    <name evidence="1" type="ORF">L1987_50253</name>
</gene>
<reference evidence="1 2" key="2">
    <citation type="journal article" date="2022" name="Mol. Ecol. Resour.">
        <title>The genomes of chicory, endive, great burdock and yacon provide insights into Asteraceae paleo-polyploidization history and plant inulin production.</title>
        <authorList>
            <person name="Fan W."/>
            <person name="Wang S."/>
            <person name="Wang H."/>
            <person name="Wang A."/>
            <person name="Jiang F."/>
            <person name="Liu H."/>
            <person name="Zhao H."/>
            <person name="Xu D."/>
            <person name="Zhang Y."/>
        </authorList>
    </citation>
    <scope>NUCLEOTIDE SEQUENCE [LARGE SCALE GENOMIC DNA]</scope>
    <source>
        <strain evidence="2">cv. Yunnan</strain>
        <tissue evidence="1">Leaves</tissue>
    </source>
</reference>
<keyword evidence="2" id="KW-1185">Reference proteome</keyword>
<name>A0ACB9ELQ8_9ASTR</name>
<evidence type="ECO:0000313" key="1">
    <source>
        <dbReference type="EMBL" id="KAI3759869.1"/>
    </source>
</evidence>
<evidence type="ECO:0000313" key="2">
    <source>
        <dbReference type="Proteomes" id="UP001056120"/>
    </source>
</evidence>
<reference evidence="2" key="1">
    <citation type="journal article" date="2022" name="Mol. Ecol. Resour.">
        <title>The genomes of chicory, endive, great burdock and yacon provide insights into Asteraceae palaeo-polyploidization history and plant inulin production.</title>
        <authorList>
            <person name="Fan W."/>
            <person name="Wang S."/>
            <person name="Wang H."/>
            <person name="Wang A."/>
            <person name="Jiang F."/>
            <person name="Liu H."/>
            <person name="Zhao H."/>
            <person name="Xu D."/>
            <person name="Zhang Y."/>
        </authorList>
    </citation>
    <scope>NUCLEOTIDE SEQUENCE [LARGE SCALE GENOMIC DNA]</scope>
    <source>
        <strain evidence="2">cv. Yunnan</strain>
    </source>
</reference>
<dbReference type="EMBL" id="CM042034">
    <property type="protein sequence ID" value="KAI3759869.1"/>
    <property type="molecule type" value="Genomic_DNA"/>
</dbReference>
<organism evidence="1 2">
    <name type="scientific">Smallanthus sonchifolius</name>
    <dbReference type="NCBI Taxonomy" id="185202"/>
    <lineage>
        <taxon>Eukaryota</taxon>
        <taxon>Viridiplantae</taxon>
        <taxon>Streptophyta</taxon>
        <taxon>Embryophyta</taxon>
        <taxon>Tracheophyta</taxon>
        <taxon>Spermatophyta</taxon>
        <taxon>Magnoliopsida</taxon>
        <taxon>eudicotyledons</taxon>
        <taxon>Gunneridae</taxon>
        <taxon>Pentapetalae</taxon>
        <taxon>asterids</taxon>
        <taxon>campanulids</taxon>
        <taxon>Asterales</taxon>
        <taxon>Asteraceae</taxon>
        <taxon>Asteroideae</taxon>
        <taxon>Heliantheae alliance</taxon>
        <taxon>Millerieae</taxon>
        <taxon>Smallanthus</taxon>
    </lineage>
</organism>